<feature type="domain" description="G-protein coupled receptors family 2 profile 2" evidence="6">
    <location>
        <begin position="1"/>
        <end position="172"/>
    </location>
</feature>
<dbReference type="GO" id="GO:0004930">
    <property type="term" value="F:G protein-coupled receptor activity"/>
    <property type="evidence" value="ECO:0007669"/>
    <property type="project" value="InterPro"/>
</dbReference>
<protein>
    <recommendedName>
        <fullName evidence="6">G-protein coupled receptors family 2 profile 2 domain-containing protein</fullName>
    </recommendedName>
</protein>
<comment type="subcellular location">
    <subcellularLocation>
        <location evidence="1">Membrane</location>
        <topology evidence="1">Multi-pass membrane protein</topology>
    </subcellularLocation>
</comment>
<feature type="transmembrane region" description="Helical" evidence="5">
    <location>
        <begin position="12"/>
        <end position="31"/>
    </location>
</feature>
<dbReference type="OMA" id="NIIMLAM"/>
<dbReference type="InterPro" id="IPR000832">
    <property type="entry name" value="GPCR_2_secretin-like"/>
</dbReference>
<feature type="transmembrane region" description="Helical" evidence="5">
    <location>
        <begin position="91"/>
        <end position="109"/>
    </location>
</feature>
<reference evidence="7" key="1">
    <citation type="submission" date="2025-08" db="UniProtKB">
        <authorList>
            <consortium name="Ensembl"/>
        </authorList>
    </citation>
    <scope>IDENTIFICATION</scope>
</reference>
<evidence type="ECO:0000313" key="7">
    <source>
        <dbReference type="Ensembl" id="ENSNBRP00000002476.1"/>
    </source>
</evidence>
<evidence type="ECO:0000256" key="3">
    <source>
        <dbReference type="ARBA" id="ARBA00022989"/>
    </source>
</evidence>
<accession>A0A3Q4G2X9</accession>
<keyword evidence="2 5" id="KW-0812">Transmembrane</keyword>
<dbReference type="Gene3D" id="1.20.1070.10">
    <property type="entry name" value="Rhodopsin 7-helix transmembrane proteins"/>
    <property type="match status" value="1"/>
</dbReference>
<proteinExistence type="predicted"/>
<dbReference type="STRING" id="32507.ENSNBRP00000002476"/>
<dbReference type="GeneTree" id="ENSGT00940000161534"/>
<evidence type="ECO:0000313" key="8">
    <source>
        <dbReference type="Proteomes" id="UP000261580"/>
    </source>
</evidence>
<sequence>MPVLVCFKVACTLVAALLHLFFMAAFSWMLVEGLLLWSKVVAVNLSEEQHMKYYYLIGWGLPVLIVTITLASAPSKYSADDYCWLSLQNGIIWGFAGPVIFIIMVNILVLTRVVVITISTIGVIGCCVCGYRAAVKAVLVLLPILGLTWLCGVLVPLSIVMAYVFILLNSLQVHTHTLSSQMLCSVCESLET</sequence>
<feature type="transmembrane region" description="Helical" evidence="5">
    <location>
        <begin position="52"/>
        <end position="71"/>
    </location>
</feature>
<organism evidence="7 8">
    <name type="scientific">Neolamprologus brichardi</name>
    <name type="common">Fairy cichlid</name>
    <name type="synonym">Lamprologus brichardi</name>
    <dbReference type="NCBI Taxonomy" id="32507"/>
    <lineage>
        <taxon>Eukaryota</taxon>
        <taxon>Metazoa</taxon>
        <taxon>Chordata</taxon>
        <taxon>Craniata</taxon>
        <taxon>Vertebrata</taxon>
        <taxon>Euteleostomi</taxon>
        <taxon>Actinopterygii</taxon>
        <taxon>Neopterygii</taxon>
        <taxon>Teleostei</taxon>
        <taxon>Neoteleostei</taxon>
        <taxon>Acanthomorphata</taxon>
        <taxon>Ovalentaria</taxon>
        <taxon>Cichlomorphae</taxon>
        <taxon>Cichliformes</taxon>
        <taxon>Cichlidae</taxon>
        <taxon>African cichlids</taxon>
        <taxon>Pseudocrenilabrinae</taxon>
        <taxon>Lamprologini</taxon>
        <taxon>Neolamprologus</taxon>
    </lineage>
</organism>
<keyword evidence="3 5" id="KW-1133">Transmembrane helix</keyword>
<dbReference type="InterPro" id="IPR017981">
    <property type="entry name" value="GPCR_2-like_7TM"/>
</dbReference>
<dbReference type="PRINTS" id="PR00249">
    <property type="entry name" value="GPCRSECRETIN"/>
</dbReference>
<dbReference type="PANTHER" id="PTHR12011">
    <property type="entry name" value="ADHESION G-PROTEIN COUPLED RECEPTOR"/>
    <property type="match status" value="1"/>
</dbReference>
<keyword evidence="8" id="KW-1185">Reference proteome</keyword>
<keyword evidence="4 5" id="KW-0472">Membrane</keyword>
<dbReference type="Pfam" id="PF00002">
    <property type="entry name" value="7tm_2"/>
    <property type="match status" value="1"/>
</dbReference>
<dbReference type="AlphaFoldDB" id="A0A3Q4G2X9"/>
<evidence type="ECO:0000259" key="6">
    <source>
        <dbReference type="PROSITE" id="PS50261"/>
    </source>
</evidence>
<dbReference type="GO" id="GO:0007189">
    <property type="term" value="P:adenylate cyclase-activating G protein-coupled receptor signaling pathway"/>
    <property type="evidence" value="ECO:0007669"/>
    <property type="project" value="TreeGrafter"/>
</dbReference>
<dbReference type="PROSITE" id="PS50261">
    <property type="entry name" value="G_PROTEIN_RECEP_F2_4"/>
    <property type="match status" value="1"/>
</dbReference>
<feature type="transmembrane region" description="Helical" evidence="5">
    <location>
        <begin position="114"/>
        <end position="134"/>
    </location>
</feature>
<dbReference type="GO" id="GO:0007166">
    <property type="term" value="P:cell surface receptor signaling pathway"/>
    <property type="evidence" value="ECO:0007669"/>
    <property type="project" value="InterPro"/>
</dbReference>
<evidence type="ECO:0000256" key="1">
    <source>
        <dbReference type="ARBA" id="ARBA00004141"/>
    </source>
</evidence>
<dbReference type="Ensembl" id="ENSNBRT00000002568.1">
    <property type="protein sequence ID" value="ENSNBRP00000002476.1"/>
    <property type="gene ID" value="ENSNBRG00000001978.1"/>
</dbReference>
<name>A0A3Q4G2X9_NEOBR</name>
<feature type="transmembrane region" description="Helical" evidence="5">
    <location>
        <begin position="140"/>
        <end position="168"/>
    </location>
</feature>
<evidence type="ECO:0000256" key="2">
    <source>
        <dbReference type="ARBA" id="ARBA00022692"/>
    </source>
</evidence>
<dbReference type="GO" id="GO:0005886">
    <property type="term" value="C:plasma membrane"/>
    <property type="evidence" value="ECO:0007669"/>
    <property type="project" value="TreeGrafter"/>
</dbReference>
<dbReference type="Proteomes" id="UP000261580">
    <property type="component" value="Unassembled WGS sequence"/>
</dbReference>
<dbReference type="Bgee" id="ENSNBRG00000001978">
    <property type="expression patterns" value="Expressed in testis"/>
</dbReference>
<reference evidence="7" key="2">
    <citation type="submission" date="2025-09" db="UniProtKB">
        <authorList>
            <consortium name="Ensembl"/>
        </authorList>
    </citation>
    <scope>IDENTIFICATION</scope>
</reference>
<evidence type="ECO:0000256" key="4">
    <source>
        <dbReference type="ARBA" id="ARBA00023136"/>
    </source>
</evidence>
<dbReference type="PANTHER" id="PTHR12011:SF58">
    <property type="entry name" value="ADHESION G-PROTEIN COUPLED RECEPTOR D2"/>
    <property type="match status" value="1"/>
</dbReference>
<evidence type="ECO:0000256" key="5">
    <source>
        <dbReference type="SAM" id="Phobius"/>
    </source>
</evidence>